<dbReference type="AlphaFoldDB" id="A9S637"/>
<dbReference type="Gramene" id="Pp3c10_5430V3.2">
    <property type="protein sequence ID" value="Pp3c10_5430V3.2"/>
    <property type="gene ID" value="Pp3c10_5430"/>
</dbReference>
<evidence type="ECO:0000259" key="7">
    <source>
        <dbReference type="PROSITE" id="PS50115"/>
    </source>
</evidence>
<keyword evidence="3 5" id="KW-0863">Zinc-finger</keyword>
<keyword evidence="2" id="KW-0479">Metal-binding</keyword>
<reference evidence="8 10" key="2">
    <citation type="journal article" date="2018" name="Plant J.">
        <title>The Physcomitrella patens chromosome-scale assembly reveals moss genome structure and evolution.</title>
        <authorList>
            <person name="Lang D."/>
            <person name="Ullrich K.K."/>
            <person name="Murat F."/>
            <person name="Fuchs J."/>
            <person name="Jenkins J."/>
            <person name="Haas F.B."/>
            <person name="Piednoel M."/>
            <person name="Gundlach H."/>
            <person name="Van Bel M."/>
            <person name="Meyberg R."/>
            <person name="Vives C."/>
            <person name="Morata J."/>
            <person name="Symeonidi A."/>
            <person name="Hiss M."/>
            <person name="Muchero W."/>
            <person name="Kamisugi Y."/>
            <person name="Saleh O."/>
            <person name="Blanc G."/>
            <person name="Decker E.L."/>
            <person name="van Gessel N."/>
            <person name="Grimwood J."/>
            <person name="Hayes R.D."/>
            <person name="Graham S.W."/>
            <person name="Gunter L.E."/>
            <person name="McDaniel S.F."/>
            <person name="Hoernstein S.N.W."/>
            <person name="Larsson A."/>
            <person name="Li F.W."/>
            <person name="Perroud P.F."/>
            <person name="Phillips J."/>
            <person name="Ranjan P."/>
            <person name="Rokshar D.S."/>
            <person name="Rothfels C.J."/>
            <person name="Schneider L."/>
            <person name="Shu S."/>
            <person name="Stevenson D.W."/>
            <person name="Thummler F."/>
            <person name="Tillich M."/>
            <person name="Villarreal Aguilar J.C."/>
            <person name="Widiez T."/>
            <person name="Wong G.K."/>
            <person name="Wymore A."/>
            <person name="Zhang Y."/>
            <person name="Zimmer A.D."/>
            <person name="Quatrano R.S."/>
            <person name="Mayer K.F.X."/>
            <person name="Goodstein D."/>
            <person name="Casacuberta J.M."/>
            <person name="Vandepoele K."/>
            <person name="Reski R."/>
            <person name="Cuming A.C."/>
            <person name="Tuskan G.A."/>
            <person name="Maumus F."/>
            <person name="Salse J."/>
            <person name="Schmutz J."/>
            <person name="Rensing S.A."/>
        </authorList>
    </citation>
    <scope>NUCLEOTIDE SEQUENCE [LARGE SCALE GENOMIC DNA]</scope>
    <source>
        <strain evidence="9 10">cv. Gransden 2004</strain>
    </source>
</reference>
<dbReference type="CDD" id="cd08830">
    <property type="entry name" value="ArfGap_ArfGap1"/>
    <property type="match status" value="1"/>
</dbReference>
<dbReference type="PROSITE" id="PS50115">
    <property type="entry name" value="ARFGAP"/>
    <property type="match status" value="1"/>
</dbReference>
<feature type="region of interest" description="Disordered" evidence="6">
    <location>
        <begin position="343"/>
        <end position="462"/>
    </location>
</feature>
<feature type="region of interest" description="Disordered" evidence="6">
    <location>
        <begin position="143"/>
        <end position="193"/>
    </location>
</feature>
<reference evidence="8 10" key="1">
    <citation type="journal article" date="2008" name="Science">
        <title>The Physcomitrella genome reveals evolutionary insights into the conquest of land by plants.</title>
        <authorList>
            <person name="Rensing S."/>
            <person name="Lang D."/>
            <person name="Zimmer A."/>
            <person name="Terry A."/>
            <person name="Salamov A."/>
            <person name="Shapiro H."/>
            <person name="Nishiyama T."/>
            <person name="Perroud P.-F."/>
            <person name="Lindquist E."/>
            <person name="Kamisugi Y."/>
            <person name="Tanahashi T."/>
            <person name="Sakakibara K."/>
            <person name="Fujita T."/>
            <person name="Oishi K."/>
            <person name="Shin-I T."/>
            <person name="Kuroki Y."/>
            <person name="Toyoda A."/>
            <person name="Suzuki Y."/>
            <person name="Hashimoto A."/>
            <person name="Yamaguchi K."/>
            <person name="Sugano A."/>
            <person name="Kohara Y."/>
            <person name="Fujiyama A."/>
            <person name="Anterola A."/>
            <person name="Aoki S."/>
            <person name="Ashton N."/>
            <person name="Barbazuk W.B."/>
            <person name="Barker E."/>
            <person name="Bennetzen J."/>
            <person name="Bezanilla M."/>
            <person name="Blankenship R."/>
            <person name="Cho S.H."/>
            <person name="Dutcher S."/>
            <person name="Estelle M."/>
            <person name="Fawcett J.A."/>
            <person name="Gundlach H."/>
            <person name="Hanada K."/>
            <person name="Heyl A."/>
            <person name="Hicks K.A."/>
            <person name="Hugh J."/>
            <person name="Lohr M."/>
            <person name="Mayer K."/>
            <person name="Melkozernov A."/>
            <person name="Murata T."/>
            <person name="Nelson D."/>
            <person name="Pils B."/>
            <person name="Prigge M."/>
            <person name="Reiss B."/>
            <person name="Renner T."/>
            <person name="Rombauts S."/>
            <person name="Rushton P."/>
            <person name="Sanderfoot A."/>
            <person name="Schween G."/>
            <person name="Shiu S.-H."/>
            <person name="Stueber K."/>
            <person name="Theodoulou F.L."/>
            <person name="Tu H."/>
            <person name="Van de Peer Y."/>
            <person name="Verrier P.J."/>
            <person name="Waters E."/>
            <person name="Wood A."/>
            <person name="Yang L."/>
            <person name="Cove D."/>
            <person name="Cuming A."/>
            <person name="Hasebe M."/>
            <person name="Lucas S."/>
            <person name="Mishler D.B."/>
            <person name="Reski R."/>
            <person name="Grigoriev I."/>
            <person name="Quatrano R.S."/>
            <person name="Boore J.L."/>
        </authorList>
    </citation>
    <scope>NUCLEOTIDE SEQUENCE [LARGE SCALE GENOMIC DNA]</scope>
    <source>
        <strain evidence="9 10">cv. Gransden 2004</strain>
    </source>
</reference>
<dbReference type="eggNOG" id="KOG0704">
    <property type="taxonomic scope" value="Eukaryota"/>
</dbReference>
<dbReference type="Gramene" id="Pp3c10_5430V3.3">
    <property type="protein sequence ID" value="Pp3c10_5430V3.3"/>
    <property type="gene ID" value="Pp3c10_5430"/>
</dbReference>
<evidence type="ECO:0000256" key="6">
    <source>
        <dbReference type="SAM" id="MobiDB-lite"/>
    </source>
</evidence>
<dbReference type="PANTHER" id="PTHR47021:SF4">
    <property type="entry name" value="ADP-RIBOSYLATION FACTOR GTPASE-ACTIVATING PROTEIN AGD6-RELATED"/>
    <property type="match status" value="1"/>
</dbReference>
<reference evidence="9" key="3">
    <citation type="submission" date="2020-12" db="UniProtKB">
        <authorList>
            <consortium name="EnsemblPlants"/>
        </authorList>
    </citation>
    <scope>IDENTIFICATION</scope>
</reference>
<evidence type="ECO:0000256" key="2">
    <source>
        <dbReference type="ARBA" id="ARBA00022723"/>
    </source>
</evidence>
<keyword evidence="1" id="KW-0343">GTPase activation</keyword>
<accession>A9S637</accession>
<dbReference type="Proteomes" id="UP000006727">
    <property type="component" value="Chromosome 10"/>
</dbReference>
<evidence type="ECO:0000313" key="8">
    <source>
        <dbReference type="EMBL" id="PNR46345.1"/>
    </source>
</evidence>
<dbReference type="EnsemblPlants" id="Pp3c10_5430V3.2">
    <property type="protein sequence ID" value="Pp3c10_5430V3.2"/>
    <property type="gene ID" value="Pp3c10_5430"/>
</dbReference>
<dbReference type="Gramene" id="Pp3c10_5430V3.4">
    <property type="protein sequence ID" value="Pp3c10_5430V3.4"/>
    <property type="gene ID" value="Pp3c10_5430"/>
</dbReference>
<dbReference type="RefSeq" id="XP_024385814.1">
    <property type="nucleotide sequence ID" value="XM_024530046.2"/>
</dbReference>
<dbReference type="InterPro" id="IPR044519">
    <property type="entry name" value="ARF_GAP_AGD6/7"/>
</dbReference>
<dbReference type="EnsemblPlants" id="Pp3c10_5430V3.3">
    <property type="protein sequence ID" value="Pp3c10_5430V3.3"/>
    <property type="gene ID" value="Pp3c10_5430"/>
</dbReference>
<dbReference type="InterPro" id="IPR037278">
    <property type="entry name" value="ARFGAP/RecO"/>
</dbReference>
<keyword evidence="4" id="KW-0862">Zinc</keyword>
<evidence type="ECO:0000256" key="4">
    <source>
        <dbReference type="ARBA" id="ARBA00022833"/>
    </source>
</evidence>
<feature type="compositionally biased region" description="Polar residues" evidence="6">
    <location>
        <begin position="347"/>
        <end position="377"/>
    </location>
</feature>
<evidence type="ECO:0000313" key="9">
    <source>
        <dbReference type="EnsemblPlants" id="Pp3c10_5430V3.1"/>
    </source>
</evidence>
<gene>
    <name evidence="9" type="primary">LOC112287231</name>
    <name evidence="8" type="ORF">PHYPA_013464</name>
</gene>
<dbReference type="EnsemblPlants" id="Pp3c10_5430V3.4">
    <property type="protein sequence ID" value="Pp3c10_5430V3.4"/>
    <property type="gene ID" value="Pp3c10_5430"/>
</dbReference>
<feature type="domain" description="Arf-GAP" evidence="7">
    <location>
        <begin position="7"/>
        <end position="123"/>
    </location>
</feature>
<dbReference type="GO" id="GO:0008270">
    <property type="term" value="F:zinc ion binding"/>
    <property type="evidence" value="ECO:0007669"/>
    <property type="project" value="UniProtKB-KW"/>
</dbReference>
<dbReference type="RefSeq" id="XP_024385813.1">
    <property type="nucleotide sequence ID" value="XM_024530045.2"/>
</dbReference>
<feature type="compositionally biased region" description="Gly residues" evidence="6">
    <location>
        <begin position="232"/>
        <end position="241"/>
    </location>
</feature>
<keyword evidence="10" id="KW-1185">Reference proteome</keyword>
<name>A9S637_PHYPA</name>
<dbReference type="KEGG" id="ppp:112287231"/>
<dbReference type="EnsemblPlants" id="Pp3c10_5430V3.1">
    <property type="protein sequence ID" value="Pp3c10_5430V3.1"/>
    <property type="gene ID" value="Pp3c10_5430"/>
</dbReference>
<dbReference type="Gramene" id="Pp3c10_5430V3.1">
    <property type="protein sequence ID" value="Pp3c10_5430V3.1"/>
    <property type="gene ID" value="Pp3c10_5430"/>
</dbReference>
<feature type="compositionally biased region" description="Acidic residues" evidence="6">
    <location>
        <begin position="451"/>
        <end position="462"/>
    </location>
</feature>
<dbReference type="SUPFAM" id="SSF57863">
    <property type="entry name" value="ArfGap/RecO-like zinc finger"/>
    <property type="match status" value="1"/>
</dbReference>
<dbReference type="OrthoDB" id="983479at2759"/>
<dbReference type="PaxDb" id="3218-PP1S51_64V6.1"/>
<organism evidence="8">
    <name type="scientific">Physcomitrium patens</name>
    <name type="common">Spreading-leaved earth moss</name>
    <name type="synonym">Physcomitrella patens</name>
    <dbReference type="NCBI Taxonomy" id="3218"/>
    <lineage>
        <taxon>Eukaryota</taxon>
        <taxon>Viridiplantae</taxon>
        <taxon>Streptophyta</taxon>
        <taxon>Embryophyta</taxon>
        <taxon>Bryophyta</taxon>
        <taxon>Bryophytina</taxon>
        <taxon>Bryopsida</taxon>
        <taxon>Funariidae</taxon>
        <taxon>Funariales</taxon>
        <taxon>Funariaceae</taxon>
        <taxon>Physcomitrium</taxon>
    </lineage>
</organism>
<dbReference type="PRINTS" id="PR00405">
    <property type="entry name" value="REVINTRACTNG"/>
</dbReference>
<dbReference type="STRING" id="3218.A9S637"/>
<dbReference type="SMART" id="SM00105">
    <property type="entry name" value="ArfGap"/>
    <property type="match status" value="1"/>
</dbReference>
<evidence type="ECO:0000313" key="10">
    <source>
        <dbReference type="Proteomes" id="UP000006727"/>
    </source>
</evidence>
<dbReference type="Pfam" id="PF01412">
    <property type="entry name" value="ArfGap"/>
    <property type="match status" value="1"/>
</dbReference>
<evidence type="ECO:0000256" key="3">
    <source>
        <dbReference type="ARBA" id="ARBA00022771"/>
    </source>
</evidence>
<dbReference type="GO" id="GO:0005096">
    <property type="term" value="F:GTPase activator activity"/>
    <property type="evidence" value="ECO:0007669"/>
    <property type="project" value="UniProtKB-KW"/>
</dbReference>
<evidence type="ECO:0000256" key="5">
    <source>
        <dbReference type="PROSITE-ProRule" id="PRU00288"/>
    </source>
</evidence>
<protein>
    <recommendedName>
        <fullName evidence="7">Arf-GAP domain-containing protein</fullName>
    </recommendedName>
</protein>
<dbReference type="GeneID" id="112287231"/>
<dbReference type="InterPro" id="IPR001164">
    <property type="entry name" value="ArfGAP_dom"/>
</dbReference>
<dbReference type="FunFam" id="1.10.220.150:FF:000014">
    <property type="entry name" value="ADP-ribosylation factor GTPase-activating protein"/>
    <property type="match status" value="1"/>
</dbReference>
<dbReference type="Gene3D" id="1.10.220.150">
    <property type="entry name" value="Arf GTPase activating protein"/>
    <property type="match status" value="1"/>
</dbReference>
<dbReference type="PANTHER" id="PTHR47021">
    <property type="entry name" value="ADP-RIBOSYLATION FACTOR GTPASE-ACTIVATING PROTEIN AGD6-RELATED"/>
    <property type="match status" value="1"/>
</dbReference>
<proteinExistence type="predicted"/>
<dbReference type="GO" id="GO:0016192">
    <property type="term" value="P:vesicle-mediated transport"/>
    <property type="evidence" value="ECO:0007669"/>
    <property type="project" value="InterPro"/>
</dbReference>
<sequence length="462" mass="49339">MASPAAAAKLRELQSQAGNKVCVDCPQRNPQWASVSYGIFMCLECSGKHRGLGVHISFVRSVSMDSWSEMQLKKMQAGGNAALNGFFVEYGIPKGTDIVAKYNSRAASIYREKIQALVENRSWNAPPVSKESSIFSTTKIRNTQGPVRTNSEWDDWDTSDAGGNTQGLPRRGSDGSISAGGCNGPPSSHSAGNIYSKSQLEASAAGKEHFFARKQMENASRPDNIPPSQGGKYVGFGSGGGRPPPTRGPAAGGDMLNDTVSVLTQGFGHLSAVAAVAAQNAASALQAGSGDIQAKVREGGYDQKLNETVAVVAAKGTKVGQMAWGFMRGVMAMASQQVETYTKDEMSGSSSQYGTDHGSSQQYNSVNSSGTGYQEMNGSHAWDAPIKSNDDWKDWDTVSNKPSRMGFDEKDGDTKKTLEQPKTNNVWSGWDDQDQEVHVNGSKPSQKADDGWGDDSWDAGFK</sequence>
<dbReference type="EMBL" id="ABEU02000010">
    <property type="protein sequence ID" value="PNR46345.1"/>
    <property type="molecule type" value="Genomic_DNA"/>
</dbReference>
<feature type="compositionally biased region" description="Basic and acidic residues" evidence="6">
    <location>
        <begin position="406"/>
        <end position="419"/>
    </location>
</feature>
<feature type="region of interest" description="Disordered" evidence="6">
    <location>
        <begin position="217"/>
        <end position="252"/>
    </location>
</feature>
<evidence type="ECO:0000256" key="1">
    <source>
        <dbReference type="ARBA" id="ARBA00022468"/>
    </source>
</evidence>
<dbReference type="InterPro" id="IPR038508">
    <property type="entry name" value="ArfGAP_dom_sf"/>
</dbReference>
<dbReference type="FunCoup" id="A9S637">
    <property type="interactions" value="4560"/>
</dbReference>